<dbReference type="AlphaFoldDB" id="D8DX08"/>
<sequence length="47" mass="5397">MGSAGHNILSDIDESENEYRYYATNLSSYAELDFGHIYAPLQGLKWR</sequence>
<dbReference type="EMBL" id="ADWO01000057">
    <property type="protein sequence ID" value="EFI72030.1"/>
    <property type="molecule type" value="Genomic_DNA"/>
</dbReference>
<organism evidence="1 2">
    <name type="scientific">Segatella baroniae B14</name>
    <dbReference type="NCBI Taxonomy" id="752555"/>
    <lineage>
        <taxon>Bacteria</taxon>
        <taxon>Pseudomonadati</taxon>
        <taxon>Bacteroidota</taxon>
        <taxon>Bacteroidia</taxon>
        <taxon>Bacteroidales</taxon>
        <taxon>Prevotellaceae</taxon>
        <taxon>Segatella</taxon>
    </lineage>
</organism>
<name>D8DX08_9BACT</name>
<proteinExistence type="predicted"/>
<reference evidence="1 2" key="1">
    <citation type="journal article" date="2010" name="Microb. Ecol.">
        <title>Comparative genome analysis of Prevotella ruminicola and Prevotella bryantii: insights into their environmental niche.</title>
        <authorList>
            <consortium name="North American Consortium for Rumen Bacteria"/>
            <person name="Purushe J."/>
            <person name="Fouts D.E."/>
            <person name="Morrison M."/>
            <person name="White B.A."/>
            <person name="Mackie R.I."/>
            <person name="Coutinho P.M."/>
            <person name="Henrissat B."/>
            <person name="Nelson K.E."/>
        </authorList>
    </citation>
    <scope>NUCLEOTIDE SEQUENCE [LARGE SCALE GENOMIC DNA]</scope>
    <source>
        <strain evidence="1 2">B14</strain>
    </source>
</reference>
<evidence type="ECO:0000313" key="2">
    <source>
        <dbReference type="Proteomes" id="UP000004524"/>
    </source>
</evidence>
<keyword evidence="2" id="KW-1185">Reference proteome</keyword>
<protein>
    <submittedName>
        <fullName evidence="1">Uncharacterized protein</fullName>
    </submittedName>
</protein>
<accession>D8DX08</accession>
<comment type="caution">
    <text evidence="1">The sequence shown here is derived from an EMBL/GenBank/DDBJ whole genome shotgun (WGS) entry which is preliminary data.</text>
</comment>
<gene>
    <name evidence="1" type="ORF">PBR_1385</name>
</gene>
<evidence type="ECO:0000313" key="1">
    <source>
        <dbReference type="EMBL" id="EFI72030.1"/>
    </source>
</evidence>
<dbReference type="Proteomes" id="UP000004524">
    <property type="component" value="Unassembled WGS sequence"/>
</dbReference>
<feature type="non-terminal residue" evidence="1">
    <location>
        <position position="47"/>
    </location>
</feature>